<keyword evidence="5" id="KW-0413">Isomerase</keyword>
<keyword evidence="3" id="KW-0732">Signal</keyword>
<proteinExistence type="predicted"/>
<accession>A0A7W9SU25</accession>
<evidence type="ECO:0000256" key="1">
    <source>
        <dbReference type="ARBA" id="ARBA00004196"/>
    </source>
</evidence>
<feature type="chain" id="PRO_5030551562" evidence="3">
    <location>
        <begin position="25"/>
        <end position="329"/>
    </location>
</feature>
<comment type="subcellular location">
    <subcellularLocation>
        <location evidence="1">Cell envelope</location>
    </subcellularLocation>
</comment>
<evidence type="ECO:0000313" key="5">
    <source>
        <dbReference type="EMBL" id="MBB6052224.1"/>
    </source>
</evidence>
<gene>
    <name evidence="5" type="ORF">HNQ39_004045</name>
</gene>
<dbReference type="Pfam" id="PF08534">
    <property type="entry name" value="Redoxin"/>
    <property type="match status" value="1"/>
</dbReference>
<feature type="signal peptide" evidence="3">
    <location>
        <begin position="1"/>
        <end position="24"/>
    </location>
</feature>
<dbReference type="GO" id="GO:0006950">
    <property type="term" value="P:response to stress"/>
    <property type="evidence" value="ECO:0007669"/>
    <property type="project" value="UniProtKB-ARBA"/>
</dbReference>
<dbReference type="GO" id="GO:0016853">
    <property type="term" value="F:isomerase activity"/>
    <property type="evidence" value="ECO:0007669"/>
    <property type="project" value="UniProtKB-KW"/>
</dbReference>
<dbReference type="GO" id="GO:0016491">
    <property type="term" value="F:oxidoreductase activity"/>
    <property type="evidence" value="ECO:0007669"/>
    <property type="project" value="InterPro"/>
</dbReference>
<dbReference type="InterPro" id="IPR036249">
    <property type="entry name" value="Thioredoxin-like_sf"/>
</dbReference>
<dbReference type="GO" id="GO:0030313">
    <property type="term" value="C:cell envelope"/>
    <property type="evidence" value="ECO:0007669"/>
    <property type="project" value="UniProtKB-SubCell"/>
</dbReference>
<protein>
    <submittedName>
        <fullName evidence="5">Thiol-disulfide isomerase/thioredoxin</fullName>
    </submittedName>
</protein>
<keyword evidence="6" id="KW-1185">Reference proteome</keyword>
<dbReference type="Proteomes" id="UP000520814">
    <property type="component" value="Unassembled WGS sequence"/>
</dbReference>
<dbReference type="Gene3D" id="1.25.40.10">
    <property type="entry name" value="Tetratricopeptide repeat domain"/>
    <property type="match status" value="1"/>
</dbReference>
<organism evidence="5 6">
    <name type="scientific">Armatimonas rosea</name>
    <dbReference type="NCBI Taxonomy" id="685828"/>
    <lineage>
        <taxon>Bacteria</taxon>
        <taxon>Bacillati</taxon>
        <taxon>Armatimonadota</taxon>
        <taxon>Armatimonadia</taxon>
        <taxon>Armatimonadales</taxon>
        <taxon>Armatimonadaceae</taxon>
        <taxon>Armatimonas</taxon>
    </lineage>
</organism>
<dbReference type="PANTHER" id="PTHR42852:SF18">
    <property type="entry name" value="CHROMOSOME UNDETERMINED SCAFFOLD_47, WHOLE GENOME SHOTGUN SEQUENCE"/>
    <property type="match status" value="1"/>
</dbReference>
<dbReference type="CDD" id="cd02966">
    <property type="entry name" value="TlpA_like_family"/>
    <property type="match status" value="1"/>
</dbReference>
<dbReference type="InterPro" id="IPR017937">
    <property type="entry name" value="Thioredoxin_CS"/>
</dbReference>
<comment type="caution">
    <text evidence="5">The sequence shown here is derived from an EMBL/GenBank/DDBJ whole genome shotgun (WGS) entry which is preliminary data.</text>
</comment>
<dbReference type="AlphaFoldDB" id="A0A7W9SU25"/>
<dbReference type="InterPro" id="IPR050553">
    <property type="entry name" value="Thioredoxin_ResA/DsbE_sf"/>
</dbReference>
<dbReference type="SUPFAM" id="SSF52833">
    <property type="entry name" value="Thioredoxin-like"/>
    <property type="match status" value="1"/>
</dbReference>
<dbReference type="EMBL" id="JACHGW010000004">
    <property type="protein sequence ID" value="MBB6052224.1"/>
    <property type="molecule type" value="Genomic_DNA"/>
</dbReference>
<evidence type="ECO:0000256" key="2">
    <source>
        <dbReference type="ARBA" id="ARBA00022748"/>
    </source>
</evidence>
<dbReference type="GO" id="GO:0017004">
    <property type="term" value="P:cytochrome complex assembly"/>
    <property type="evidence" value="ECO:0007669"/>
    <property type="project" value="UniProtKB-KW"/>
</dbReference>
<dbReference type="Gene3D" id="3.40.30.10">
    <property type="entry name" value="Glutaredoxin"/>
    <property type="match status" value="1"/>
</dbReference>
<keyword evidence="2" id="KW-0201">Cytochrome c-type biogenesis</keyword>
<evidence type="ECO:0000313" key="6">
    <source>
        <dbReference type="Proteomes" id="UP000520814"/>
    </source>
</evidence>
<dbReference type="InterPro" id="IPR013740">
    <property type="entry name" value="Redoxin"/>
</dbReference>
<dbReference type="PROSITE" id="PS00194">
    <property type="entry name" value="THIOREDOXIN_1"/>
    <property type="match status" value="1"/>
</dbReference>
<evidence type="ECO:0000256" key="3">
    <source>
        <dbReference type="SAM" id="SignalP"/>
    </source>
</evidence>
<dbReference type="InterPro" id="IPR013766">
    <property type="entry name" value="Thioredoxin_domain"/>
</dbReference>
<evidence type="ECO:0000259" key="4">
    <source>
        <dbReference type="PROSITE" id="PS51352"/>
    </source>
</evidence>
<sequence>MRFSFVAPALTMALAFSLVSSAHAELKLGDAAPALKLSKWVKGTPVTSLAKGKVHVVEFWATWCGPCKVSIPHLTELAKKFQSKADFLGVSINEGSPDYQAKVAKFVKDMGAKMNYNVAIDTASQRGFMSTNWMDAAGQNGIPTAFIIDKAGKVAWIGHPMEMEEPLTKITAGKWDLAAEKKRMDAEQAAEKKMQSFAQKFNPLMLEGNLDEAFKLLDQAVADTPALGPQVAQSLNQIAWMIAEGKQPVPEQLAKLKDKTLPLAQKAVDLTKGNDGMILDTLAFVHYKAGNVKEALALQIKALSKLPAGVDAATKKEMQERLDLYKSKG</sequence>
<feature type="domain" description="Thioredoxin" evidence="4">
    <location>
        <begin position="26"/>
        <end position="175"/>
    </location>
</feature>
<dbReference type="InterPro" id="IPR011990">
    <property type="entry name" value="TPR-like_helical_dom_sf"/>
</dbReference>
<reference evidence="5 6" key="1">
    <citation type="submission" date="2020-08" db="EMBL/GenBank/DDBJ databases">
        <title>Genomic Encyclopedia of Type Strains, Phase IV (KMG-IV): sequencing the most valuable type-strain genomes for metagenomic binning, comparative biology and taxonomic classification.</title>
        <authorList>
            <person name="Goeker M."/>
        </authorList>
    </citation>
    <scope>NUCLEOTIDE SEQUENCE [LARGE SCALE GENOMIC DNA]</scope>
    <source>
        <strain evidence="5 6">DSM 23562</strain>
    </source>
</reference>
<dbReference type="PANTHER" id="PTHR42852">
    <property type="entry name" value="THIOL:DISULFIDE INTERCHANGE PROTEIN DSBE"/>
    <property type="match status" value="1"/>
</dbReference>
<dbReference type="PROSITE" id="PS51352">
    <property type="entry name" value="THIOREDOXIN_2"/>
    <property type="match status" value="1"/>
</dbReference>
<dbReference type="RefSeq" id="WP_184200871.1">
    <property type="nucleotide sequence ID" value="NZ_JACHGW010000004.1"/>
</dbReference>
<name>A0A7W9SU25_ARMRO</name>